<evidence type="ECO:0000256" key="2">
    <source>
        <dbReference type="ARBA" id="ARBA00005967"/>
    </source>
</evidence>
<evidence type="ECO:0000256" key="17">
    <source>
        <dbReference type="PIRSR" id="PIRSR600829-3"/>
    </source>
</evidence>
<evidence type="ECO:0000256" key="7">
    <source>
        <dbReference type="ARBA" id="ARBA00022741"/>
    </source>
</evidence>
<dbReference type="GO" id="GO:0005886">
    <property type="term" value="C:plasma membrane"/>
    <property type="evidence" value="ECO:0007669"/>
    <property type="project" value="UniProtKB-SubCell"/>
</dbReference>
<feature type="binding site" evidence="16">
    <location>
        <position position="69"/>
    </location>
    <ligand>
        <name>substrate</name>
    </ligand>
</feature>
<keyword evidence="9 17" id="KW-0067">ATP-binding</keyword>
<dbReference type="GO" id="GO:0008654">
    <property type="term" value="P:phospholipid biosynthetic process"/>
    <property type="evidence" value="ECO:0007669"/>
    <property type="project" value="UniProtKB-KW"/>
</dbReference>
<comment type="subcellular location">
    <subcellularLocation>
        <location evidence="1">Cell membrane</location>
        <topology evidence="1">Multi-pass membrane protein</topology>
    </subcellularLocation>
</comment>
<keyword evidence="11" id="KW-0443">Lipid metabolism</keyword>
<evidence type="ECO:0000256" key="19">
    <source>
        <dbReference type="SAM" id="Phobius"/>
    </source>
</evidence>
<dbReference type="PANTHER" id="PTHR34299">
    <property type="entry name" value="DIACYLGLYCEROL KINASE"/>
    <property type="match status" value="1"/>
</dbReference>
<evidence type="ECO:0000256" key="13">
    <source>
        <dbReference type="ARBA" id="ARBA00023209"/>
    </source>
</evidence>
<dbReference type="PANTHER" id="PTHR34299:SF1">
    <property type="entry name" value="DIACYLGLYCEROL KINASE"/>
    <property type="match status" value="1"/>
</dbReference>
<dbReference type="GO" id="GO:0046872">
    <property type="term" value="F:metal ion binding"/>
    <property type="evidence" value="ECO:0007669"/>
    <property type="project" value="UniProtKB-KW"/>
</dbReference>
<keyword evidence="18" id="KW-0479">Metal-binding</keyword>
<evidence type="ECO:0000256" key="15">
    <source>
        <dbReference type="PIRSR" id="PIRSR600829-1"/>
    </source>
</evidence>
<dbReference type="Proteomes" id="UP000270219">
    <property type="component" value="Unassembled WGS sequence"/>
</dbReference>
<name>A0A498DFS9_9BACI</name>
<comment type="cofactor">
    <cofactor evidence="18">
        <name>Mg(2+)</name>
        <dbReference type="ChEBI" id="CHEBI:18420"/>
    </cofactor>
    <text evidence="18">Mn(2+), Zn(2+), Cd(2+) and Co(2+) support activity to lesser extents.</text>
</comment>
<evidence type="ECO:0000256" key="9">
    <source>
        <dbReference type="ARBA" id="ARBA00022840"/>
    </source>
</evidence>
<feature type="binding site" evidence="17">
    <location>
        <begin position="94"/>
        <end position="95"/>
    </location>
    <ligand>
        <name>ATP</name>
        <dbReference type="ChEBI" id="CHEBI:30616"/>
    </ligand>
</feature>
<keyword evidence="12 19" id="KW-0472">Membrane</keyword>
<feature type="binding site" evidence="18">
    <location>
        <position position="28"/>
    </location>
    <ligand>
        <name>a divalent metal cation</name>
        <dbReference type="ChEBI" id="CHEBI:60240"/>
    </ligand>
</feature>
<evidence type="ECO:0000256" key="10">
    <source>
        <dbReference type="ARBA" id="ARBA00022989"/>
    </source>
</evidence>
<dbReference type="OrthoDB" id="9789934at2"/>
<dbReference type="InterPro" id="IPR000829">
    <property type="entry name" value="DAGK"/>
</dbReference>
<keyword evidence="10 19" id="KW-1133">Transmembrane helix</keyword>
<feature type="transmembrane region" description="Helical" evidence="19">
    <location>
        <begin position="96"/>
        <end position="117"/>
    </location>
</feature>
<feature type="binding site" evidence="18">
    <location>
        <position position="76"/>
    </location>
    <ligand>
        <name>a divalent metal cation</name>
        <dbReference type="ChEBI" id="CHEBI:60240"/>
    </ligand>
</feature>
<evidence type="ECO:0000256" key="4">
    <source>
        <dbReference type="ARBA" id="ARBA00022516"/>
    </source>
</evidence>
<keyword evidence="21" id="KW-1185">Reference proteome</keyword>
<keyword evidence="14" id="KW-1208">Phospholipid metabolism</keyword>
<evidence type="ECO:0000256" key="5">
    <source>
        <dbReference type="ARBA" id="ARBA00022679"/>
    </source>
</evidence>
<evidence type="ECO:0000313" key="20">
    <source>
        <dbReference type="EMBL" id="RLL48048.1"/>
    </source>
</evidence>
<keyword evidence="7 17" id="KW-0547">Nucleotide-binding</keyword>
<dbReference type="AlphaFoldDB" id="A0A498DFS9"/>
<evidence type="ECO:0000256" key="3">
    <source>
        <dbReference type="ARBA" id="ARBA00022475"/>
    </source>
</evidence>
<keyword evidence="8 20" id="KW-0418">Kinase</keyword>
<evidence type="ECO:0000256" key="8">
    <source>
        <dbReference type="ARBA" id="ARBA00022777"/>
    </source>
</evidence>
<keyword evidence="18" id="KW-0460">Magnesium</keyword>
<dbReference type="EMBL" id="RCHR01000001">
    <property type="protein sequence ID" value="RLL48048.1"/>
    <property type="molecule type" value="Genomic_DNA"/>
</dbReference>
<dbReference type="CDD" id="cd14265">
    <property type="entry name" value="UDPK_IM_like"/>
    <property type="match status" value="1"/>
</dbReference>
<comment type="caution">
    <text evidence="20">The sequence shown here is derived from an EMBL/GenBank/DDBJ whole genome shotgun (WGS) entry which is preliminary data.</text>
</comment>
<dbReference type="GO" id="GO:0016301">
    <property type="term" value="F:kinase activity"/>
    <property type="evidence" value="ECO:0007669"/>
    <property type="project" value="UniProtKB-KW"/>
</dbReference>
<dbReference type="PROSITE" id="PS01069">
    <property type="entry name" value="DAGK_PROKAR"/>
    <property type="match status" value="1"/>
</dbReference>
<dbReference type="Pfam" id="PF01219">
    <property type="entry name" value="DAGK_prokar"/>
    <property type="match status" value="1"/>
</dbReference>
<feature type="transmembrane region" description="Helical" evidence="19">
    <location>
        <begin position="55"/>
        <end position="75"/>
    </location>
</feature>
<keyword evidence="4" id="KW-0444">Lipid biosynthesis</keyword>
<evidence type="ECO:0000256" key="12">
    <source>
        <dbReference type="ARBA" id="ARBA00023136"/>
    </source>
</evidence>
<evidence type="ECO:0000256" key="6">
    <source>
        <dbReference type="ARBA" id="ARBA00022692"/>
    </source>
</evidence>
<keyword evidence="6 19" id="KW-0812">Transmembrane</keyword>
<keyword evidence="13" id="KW-0594">Phospholipid biosynthesis</keyword>
<keyword evidence="5" id="KW-0808">Transferase</keyword>
<sequence length="125" mass="14009">MNLDLSVKKRNIGFSYAWSGIKQAFQEERNFRIHLVSAILVIMTAGMLRFQVLEWAILILVIGQVLVAELINSAIERMVDYFKPDYHPAAGFIKDVAAGAVLVAAIIAIMVGSFLFLPKLYDTFM</sequence>
<feature type="binding site" evidence="17">
    <location>
        <position position="16"/>
    </location>
    <ligand>
        <name>ATP</name>
        <dbReference type="ChEBI" id="CHEBI:30616"/>
    </ligand>
</feature>
<dbReference type="InterPro" id="IPR033717">
    <property type="entry name" value="UDPK"/>
</dbReference>
<organism evidence="20 21">
    <name type="scientific">Oceanobacillus piezotolerans</name>
    <dbReference type="NCBI Taxonomy" id="2448030"/>
    <lineage>
        <taxon>Bacteria</taxon>
        <taxon>Bacillati</taxon>
        <taxon>Bacillota</taxon>
        <taxon>Bacilli</taxon>
        <taxon>Bacillales</taxon>
        <taxon>Bacillaceae</taxon>
        <taxon>Oceanobacillus</taxon>
    </lineage>
</organism>
<comment type="similarity">
    <text evidence="2">Belongs to the bacterial diacylglycerol kinase family.</text>
</comment>
<dbReference type="Gene3D" id="1.10.287.3610">
    <property type="match status" value="1"/>
</dbReference>
<evidence type="ECO:0000313" key="21">
    <source>
        <dbReference type="Proteomes" id="UP000270219"/>
    </source>
</evidence>
<dbReference type="InterPro" id="IPR036945">
    <property type="entry name" value="DAGK_sf"/>
</dbReference>
<dbReference type="GO" id="GO:0005524">
    <property type="term" value="F:ATP binding"/>
    <property type="evidence" value="ECO:0007669"/>
    <property type="project" value="UniProtKB-KW"/>
</dbReference>
<reference evidence="20 21" key="1">
    <citation type="submission" date="2018-10" db="EMBL/GenBank/DDBJ databases">
        <title>Oceanobacillus sp. YLB-02 draft genome.</title>
        <authorList>
            <person name="Yu L."/>
        </authorList>
    </citation>
    <scope>NUCLEOTIDE SEQUENCE [LARGE SCALE GENOMIC DNA]</scope>
    <source>
        <strain evidence="20 21">YLB-02</strain>
    </source>
</reference>
<feature type="active site" description="Proton acceptor" evidence="15">
    <location>
        <position position="69"/>
    </location>
</feature>
<evidence type="ECO:0000256" key="16">
    <source>
        <dbReference type="PIRSR" id="PIRSR600829-2"/>
    </source>
</evidence>
<protein>
    <submittedName>
        <fullName evidence="20">Diacylglycerol kinase family protein</fullName>
    </submittedName>
</protein>
<proteinExistence type="inferred from homology"/>
<feature type="binding site" evidence="17">
    <location>
        <position position="28"/>
    </location>
    <ligand>
        <name>ATP</name>
        <dbReference type="ChEBI" id="CHEBI:30616"/>
    </ligand>
</feature>
<keyword evidence="3" id="KW-1003">Cell membrane</keyword>
<feature type="transmembrane region" description="Helical" evidence="19">
    <location>
        <begin position="31"/>
        <end position="49"/>
    </location>
</feature>
<evidence type="ECO:0000256" key="11">
    <source>
        <dbReference type="ARBA" id="ARBA00023098"/>
    </source>
</evidence>
<gene>
    <name evidence="20" type="ORF">D8M04_01855</name>
</gene>
<evidence type="ECO:0000256" key="14">
    <source>
        <dbReference type="ARBA" id="ARBA00023264"/>
    </source>
</evidence>
<accession>A0A498DFS9</accession>
<evidence type="ECO:0000256" key="1">
    <source>
        <dbReference type="ARBA" id="ARBA00004651"/>
    </source>
</evidence>
<evidence type="ECO:0000256" key="18">
    <source>
        <dbReference type="PIRSR" id="PIRSR600829-4"/>
    </source>
</evidence>
<feature type="binding site" evidence="17">
    <location>
        <position position="76"/>
    </location>
    <ligand>
        <name>ATP</name>
        <dbReference type="ChEBI" id="CHEBI:30616"/>
    </ligand>
</feature>